<reference evidence="2 3" key="1">
    <citation type="journal article" date="2013" name="PLoS ONE">
        <title>The first genomic and proteomic characterization of a deep-sea sulfate reducer: insights into the piezophilic lifestyle of Desulfovibrio piezophilus.</title>
        <authorList>
            <person name="Pradel N."/>
            <person name="Ji B."/>
            <person name="Gimenez G."/>
            <person name="Talla E."/>
            <person name="Lenoble P."/>
            <person name="Garel M."/>
            <person name="Tamburini C."/>
            <person name="Fourquet P."/>
            <person name="Lebrun R."/>
            <person name="Bertin P."/>
            <person name="Denis Y."/>
            <person name="Pophillat M."/>
            <person name="Barbe V."/>
            <person name="Ollivier B."/>
            <person name="Dolla A."/>
        </authorList>
    </citation>
    <scope>NUCLEOTIDE SEQUENCE [LARGE SCALE GENOMIC DNA]</scope>
    <source>
        <strain evidence="3">DSM 10523 / SB164P1</strain>
    </source>
</reference>
<dbReference type="EMBL" id="FO203427">
    <property type="protein sequence ID" value="CCH48138.1"/>
    <property type="molecule type" value="Genomic_DNA"/>
</dbReference>
<sequence length="316" mass="36269">MSETIKIGVSACVLGEKVRYDGSHERDLYLTETLAKYVEFIPFCPEIACGMSVPREKVRQIDCGGKIKLIGQDSGEDWSDRMDRWCTKVLPGLESEKLSGFVFRSRSPSCALRQSTIFSTTGKPPKKGPGFFASRAIKMFPLFPVEASERLHNPLLRENFIRRVFVFSRWQRLESKGKKIGELVDFHNRHKMIIRSHDLRGYRQLGKLFGESSVFNNEEIFDAYSSLLFKSLSLKATPKKNAEVLKHALRFIQKDLPKDDSSELLGMINAYKSGRIPLLVPITIINHYARKLDQSYLRQQYFLNPHPSELKLLNHV</sequence>
<dbReference type="PATRIC" id="fig|879567.3.peg.925"/>
<dbReference type="BioCyc" id="DPIE1322246:BN4_RS04605-MONOMER"/>
<dbReference type="Pfam" id="PF08349">
    <property type="entry name" value="DUF1722"/>
    <property type="match status" value="1"/>
</dbReference>
<dbReference type="InterPro" id="IPR013560">
    <property type="entry name" value="DUF1722"/>
</dbReference>
<feature type="domain" description="DUF1722" evidence="1">
    <location>
        <begin position="191"/>
        <end position="307"/>
    </location>
</feature>
<dbReference type="Pfam" id="PF04463">
    <property type="entry name" value="2-thiour_desulf"/>
    <property type="match status" value="1"/>
</dbReference>
<keyword evidence="3" id="KW-1185">Reference proteome</keyword>
<dbReference type="PANTHER" id="PTHR30087">
    <property type="entry name" value="INNER MEMBRANE PROTEIN"/>
    <property type="match status" value="1"/>
</dbReference>
<dbReference type="InterPro" id="IPR007553">
    <property type="entry name" value="2-thiour_desulf"/>
</dbReference>
<dbReference type="eggNOG" id="COG1683">
    <property type="taxonomic scope" value="Bacteria"/>
</dbReference>
<name>M1WV36_PSEP2</name>
<dbReference type="OrthoDB" id="495783at2"/>
<evidence type="ECO:0000313" key="3">
    <source>
        <dbReference type="Proteomes" id="UP000011724"/>
    </source>
</evidence>
<dbReference type="STRING" id="1322246.BN4_10901"/>
<protein>
    <recommendedName>
        <fullName evidence="1">DUF1722 domain-containing protein</fullName>
    </recommendedName>
</protein>
<dbReference type="RefSeq" id="WP_015414191.1">
    <property type="nucleotide sequence ID" value="NC_020409.1"/>
</dbReference>
<dbReference type="KEGG" id="dpi:BN4_10901"/>
<proteinExistence type="predicted"/>
<dbReference type="eggNOG" id="COG3272">
    <property type="taxonomic scope" value="Bacteria"/>
</dbReference>
<dbReference type="PANTHER" id="PTHR30087:SF0">
    <property type="entry name" value="INNER MEMBRANE PROTEIN"/>
    <property type="match status" value="1"/>
</dbReference>
<accession>M1WV36</accession>
<organism evidence="2 3">
    <name type="scientific">Pseudodesulfovibrio piezophilus (strain DSM 21447 / JCM 15486 / C1TLV30)</name>
    <name type="common">Desulfovibrio piezophilus</name>
    <dbReference type="NCBI Taxonomy" id="1322246"/>
    <lineage>
        <taxon>Bacteria</taxon>
        <taxon>Pseudomonadati</taxon>
        <taxon>Thermodesulfobacteriota</taxon>
        <taxon>Desulfovibrionia</taxon>
        <taxon>Desulfovibrionales</taxon>
        <taxon>Desulfovibrionaceae</taxon>
    </lineage>
</organism>
<evidence type="ECO:0000259" key="1">
    <source>
        <dbReference type="Pfam" id="PF08349"/>
    </source>
</evidence>
<dbReference type="AlphaFoldDB" id="M1WV36"/>
<evidence type="ECO:0000313" key="2">
    <source>
        <dbReference type="EMBL" id="CCH48138.1"/>
    </source>
</evidence>
<dbReference type="HOGENOM" id="CLU_076318_0_0_7"/>
<reference evidence="3" key="2">
    <citation type="journal article" date="2013" name="Stand. Genomic Sci.">
        <title>Complete genome sequence of Desulfocapsa sulfexigens, a marine deltaproteobacterium specialized in disproportionating inorganic sulfur compounds.</title>
        <authorList>
            <person name="Finster K.W."/>
            <person name="Kjeldsen K.U."/>
            <person name="Kube M."/>
            <person name="Reinhardt R."/>
            <person name="Mussmann M."/>
            <person name="Amann R."/>
            <person name="Schreiber L."/>
        </authorList>
    </citation>
    <scope>NUCLEOTIDE SEQUENCE [LARGE SCALE GENOMIC DNA]</scope>
    <source>
        <strain evidence="3">DSM 10523 / SB164P1</strain>
    </source>
</reference>
<gene>
    <name evidence="2" type="ordered locus">BN4_10901</name>
</gene>
<dbReference type="Proteomes" id="UP000011724">
    <property type="component" value="Chromosome"/>
</dbReference>